<dbReference type="InterPro" id="IPR012347">
    <property type="entry name" value="Ferritin-like"/>
</dbReference>
<dbReference type="SUPFAM" id="SSF47240">
    <property type="entry name" value="Ferritin-like"/>
    <property type="match status" value="1"/>
</dbReference>
<dbReference type="Proteomes" id="UP000002019">
    <property type="component" value="Chromosome"/>
</dbReference>
<dbReference type="Gene3D" id="1.20.1260.10">
    <property type="match status" value="1"/>
</dbReference>
<protein>
    <submittedName>
        <fullName evidence="2">Rubrerythrin-related protein</fullName>
    </submittedName>
</protein>
<dbReference type="GO" id="GO:0016491">
    <property type="term" value="F:oxidoreductase activity"/>
    <property type="evidence" value="ECO:0007669"/>
    <property type="project" value="InterPro"/>
</dbReference>
<organism evidence="2 3">
    <name type="scientific">Cloacimonas acidaminovorans (strain Evry)</name>
    <dbReference type="NCBI Taxonomy" id="459349"/>
    <lineage>
        <taxon>Bacteria</taxon>
        <taxon>Pseudomonadati</taxon>
        <taxon>Candidatus Cloacimonadota</taxon>
        <taxon>Candidatus Cloacimonadia</taxon>
        <taxon>Candidatus Cloacimonadales</taxon>
        <taxon>Candidatus Cloacimonadaceae</taxon>
        <taxon>Candidatus Cloacimonas</taxon>
    </lineage>
</organism>
<evidence type="ECO:0000313" key="2">
    <source>
        <dbReference type="EMBL" id="CAO81230.1"/>
    </source>
</evidence>
<dbReference type="KEGG" id="caci:CLOAM1377"/>
<keyword evidence="3" id="KW-1185">Reference proteome</keyword>
<dbReference type="CDD" id="cd01045">
    <property type="entry name" value="Ferritin_like_AB"/>
    <property type="match status" value="1"/>
</dbReference>
<evidence type="ECO:0000313" key="3">
    <source>
        <dbReference type="Proteomes" id="UP000002019"/>
    </source>
</evidence>
<sequence>MKQMTLEDSYRMVIAEEIRAQKMYQALAKSFAKPETSNVFKELVVLEKMHEEKVRSAFAKEFPGQTITLQEEPIKEMQGVNLNDPQVVLEFAITKEEESVELYKNMAEQTREPEIKKQLLQFAKEEEGHKSILLSEIQRLQGALQWFDPSELSGLMED</sequence>
<dbReference type="GO" id="GO:0046872">
    <property type="term" value="F:metal ion binding"/>
    <property type="evidence" value="ECO:0007669"/>
    <property type="project" value="InterPro"/>
</dbReference>
<evidence type="ECO:0000259" key="1">
    <source>
        <dbReference type="Pfam" id="PF02915"/>
    </source>
</evidence>
<proteinExistence type="predicted"/>
<feature type="domain" description="Rubrerythrin diiron-binding" evidence="1">
    <location>
        <begin position="14"/>
        <end position="77"/>
    </location>
</feature>
<name>B0VJ29_CLOAI</name>
<dbReference type="HOGENOM" id="CLU_1666309_0_0_0"/>
<dbReference type="eggNOG" id="COG1633">
    <property type="taxonomic scope" value="Bacteria"/>
</dbReference>
<dbReference type="InterPro" id="IPR003251">
    <property type="entry name" value="Rr_diiron-bd_dom"/>
</dbReference>
<dbReference type="EMBL" id="CU466930">
    <property type="protein sequence ID" value="CAO81230.1"/>
    <property type="molecule type" value="Genomic_DNA"/>
</dbReference>
<dbReference type="AlphaFoldDB" id="B0VJ29"/>
<dbReference type="Pfam" id="PF02915">
    <property type="entry name" value="Rubrerythrin"/>
    <property type="match status" value="2"/>
</dbReference>
<dbReference type="InterPro" id="IPR009078">
    <property type="entry name" value="Ferritin-like_SF"/>
</dbReference>
<feature type="domain" description="Rubrerythrin diiron-binding" evidence="1">
    <location>
        <begin position="88"/>
        <end position="147"/>
    </location>
</feature>
<accession>B0VJ29</accession>
<reference evidence="2 3" key="1">
    <citation type="journal article" date="2008" name="J. Bacteriol.">
        <title>'Candidatus Cloacamonas acidaminovorans': genome sequence reconstruction provides a first glimpse of a new bacterial division.</title>
        <authorList>
            <person name="Pelletier E."/>
            <person name="Kreimeyer A."/>
            <person name="Bocs S."/>
            <person name="Rouy Z."/>
            <person name="Gyapay G."/>
            <person name="Chouari R."/>
            <person name="Riviere D."/>
            <person name="Ganesan A."/>
            <person name="Daegelen P."/>
            <person name="Sghir A."/>
            <person name="Cohen G.N."/>
            <person name="Medigue C."/>
            <person name="Weissenbach J."/>
            <person name="Le Paslier D."/>
        </authorList>
    </citation>
    <scope>NUCLEOTIDE SEQUENCE [LARGE SCALE GENOMIC DNA]</scope>
    <source>
        <strain evidence="3">Evry</strain>
    </source>
</reference>
<gene>
    <name evidence="2" type="ordered locus">CLOAM1377</name>
</gene>